<evidence type="ECO:0000313" key="6">
    <source>
        <dbReference type="EMBL" id="MBB5822382.1"/>
    </source>
</evidence>
<evidence type="ECO:0000256" key="4">
    <source>
        <dbReference type="ARBA" id="ARBA00023136"/>
    </source>
</evidence>
<keyword evidence="2" id="KW-0812">Transmembrane</keyword>
<protein>
    <submittedName>
        <fullName evidence="6">Putative metalloprotease</fullName>
    </submittedName>
</protein>
<evidence type="ECO:0000256" key="5">
    <source>
        <dbReference type="SAM" id="SignalP"/>
    </source>
</evidence>
<dbReference type="Proteomes" id="UP000540685">
    <property type="component" value="Unassembled WGS sequence"/>
</dbReference>
<dbReference type="PANTHER" id="PTHR30168">
    <property type="entry name" value="PUTATIVE MEMBRANE PROTEIN YPFJ"/>
    <property type="match status" value="1"/>
</dbReference>
<dbReference type="InterPro" id="IPR007343">
    <property type="entry name" value="Uncharacterised_pept_Zn_put"/>
</dbReference>
<proteinExistence type="predicted"/>
<name>A0A7W9IKJ0_9ACTN</name>
<reference evidence="6 7" key="1">
    <citation type="submission" date="2020-08" db="EMBL/GenBank/DDBJ databases">
        <title>Sequencing the genomes of 1000 actinobacteria strains.</title>
        <authorList>
            <person name="Klenk H.-P."/>
        </authorList>
    </citation>
    <scope>NUCLEOTIDE SEQUENCE [LARGE SCALE GENOMIC DNA]</scope>
    <source>
        <strain evidence="6 7">DSM 46887</strain>
    </source>
</reference>
<evidence type="ECO:0000313" key="7">
    <source>
        <dbReference type="Proteomes" id="UP000540685"/>
    </source>
</evidence>
<comment type="subcellular location">
    <subcellularLocation>
        <location evidence="1">Membrane</location>
        <topology evidence="1">Single-pass membrane protein</topology>
    </subcellularLocation>
</comment>
<dbReference type="EMBL" id="JACHMP010000001">
    <property type="protein sequence ID" value="MBB5822382.1"/>
    <property type="molecule type" value="Genomic_DNA"/>
</dbReference>
<feature type="signal peptide" evidence="5">
    <location>
        <begin position="1"/>
        <end position="19"/>
    </location>
</feature>
<keyword evidence="5" id="KW-0732">Signal</keyword>
<accession>A0A7W9IKJ0</accession>
<sequence>MRKSLIVLLSGMLAGVVFAGTTGTATAEHLRPAPKGKAALTANPIYKTGKLEPDACQEQPVYNDDPETAEIYLDFVLDCLNEAWGYQFGKAKMTFSKPKFLASTRPGARTGCGTFPKNAQAIYCSRNNQITFHLSEGILAQATELFLLQTMAHEYGHHVQELSGILPAYRSQKYRSNKEILAATRKIELQAECLSGVFLGSTWRSLNRRESDLAYVVRAAQSTSTHGKAENVAYWVTRGFHQEDPGACNTFTAPKSKVS</sequence>
<evidence type="ECO:0000256" key="2">
    <source>
        <dbReference type="ARBA" id="ARBA00022692"/>
    </source>
</evidence>
<evidence type="ECO:0000256" key="1">
    <source>
        <dbReference type="ARBA" id="ARBA00004167"/>
    </source>
</evidence>
<feature type="chain" id="PRO_5031020740" evidence="5">
    <location>
        <begin position="20"/>
        <end position="259"/>
    </location>
</feature>
<keyword evidence="7" id="KW-1185">Reference proteome</keyword>
<keyword evidence="6" id="KW-0482">Metalloprotease</keyword>
<dbReference type="PANTHER" id="PTHR30168:SF0">
    <property type="entry name" value="INNER MEMBRANE PROTEIN"/>
    <property type="match status" value="1"/>
</dbReference>
<organism evidence="6 7">
    <name type="scientific">Streptosporangium becharense</name>
    <dbReference type="NCBI Taxonomy" id="1816182"/>
    <lineage>
        <taxon>Bacteria</taxon>
        <taxon>Bacillati</taxon>
        <taxon>Actinomycetota</taxon>
        <taxon>Actinomycetes</taxon>
        <taxon>Streptosporangiales</taxon>
        <taxon>Streptosporangiaceae</taxon>
        <taxon>Streptosporangium</taxon>
    </lineage>
</organism>
<dbReference type="GO" id="GO:0008237">
    <property type="term" value="F:metallopeptidase activity"/>
    <property type="evidence" value="ECO:0007669"/>
    <property type="project" value="UniProtKB-KW"/>
</dbReference>
<keyword evidence="4" id="KW-0472">Membrane</keyword>
<keyword evidence="6" id="KW-0645">Protease</keyword>
<gene>
    <name evidence="6" type="ORF">F4562_005444</name>
</gene>
<keyword evidence="3" id="KW-1133">Transmembrane helix</keyword>
<keyword evidence="6" id="KW-0378">Hydrolase</keyword>
<dbReference type="GO" id="GO:0016020">
    <property type="term" value="C:membrane"/>
    <property type="evidence" value="ECO:0007669"/>
    <property type="project" value="UniProtKB-SubCell"/>
</dbReference>
<dbReference type="GO" id="GO:0006508">
    <property type="term" value="P:proteolysis"/>
    <property type="evidence" value="ECO:0007669"/>
    <property type="project" value="UniProtKB-KW"/>
</dbReference>
<dbReference type="Pfam" id="PF04228">
    <property type="entry name" value="Zn_peptidase"/>
    <property type="match status" value="1"/>
</dbReference>
<dbReference type="RefSeq" id="WP_184541671.1">
    <property type="nucleotide sequence ID" value="NZ_JACHMP010000001.1"/>
</dbReference>
<evidence type="ECO:0000256" key="3">
    <source>
        <dbReference type="ARBA" id="ARBA00022989"/>
    </source>
</evidence>
<dbReference type="AlphaFoldDB" id="A0A7W9IKJ0"/>
<comment type="caution">
    <text evidence="6">The sequence shown here is derived from an EMBL/GenBank/DDBJ whole genome shotgun (WGS) entry which is preliminary data.</text>
</comment>